<dbReference type="EMBL" id="CAJNOC010001639">
    <property type="protein sequence ID" value="CAF0880375.1"/>
    <property type="molecule type" value="Genomic_DNA"/>
</dbReference>
<dbReference type="Proteomes" id="UP000663879">
    <property type="component" value="Unassembled WGS sequence"/>
</dbReference>
<sequence>MFNSTFLVTDLKAKFKEFNISYQENDDGGINVDDDDHVDVSNEEFSDVPINNQALDLESDWDTLNRKRKRVDLKKQKKLLKNNNFLLFVCKFEWRTLDI</sequence>
<gene>
    <name evidence="1" type="ORF">OXX778_LOCUS10383</name>
</gene>
<evidence type="ECO:0000313" key="2">
    <source>
        <dbReference type="Proteomes" id="UP000663879"/>
    </source>
</evidence>
<evidence type="ECO:0000313" key="1">
    <source>
        <dbReference type="EMBL" id="CAF0880375.1"/>
    </source>
</evidence>
<proteinExistence type="predicted"/>
<name>A0A813XS85_9BILA</name>
<keyword evidence="2" id="KW-1185">Reference proteome</keyword>
<organism evidence="1 2">
    <name type="scientific">Brachionus calyciflorus</name>
    <dbReference type="NCBI Taxonomy" id="104777"/>
    <lineage>
        <taxon>Eukaryota</taxon>
        <taxon>Metazoa</taxon>
        <taxon>Spiralia</taxon>
        <taxon>Gnathifera</taxon>
        <taxon>Rotifera</taxon>
        <taxon>Eurotatoria</taxon>
        <taxon>Monogononta</taxon>
        <taxon>Pseudotrocha</taxon>
        <taxon>Ploima</taxon>
        <taxon>Brachionidae</taxon>
        <taxon>Brachionus</taxon>
    </lineage>
</organism>
<protein>
    <submittedName>
        <fullName evidence="1">Uncharacterized protein</fullName>
    </submittedName>
</protein>
<comment type="caution">
    <text evidence="1">The sequence shown here is derived from an EMBL/GenBank/DDBJ whole genome shotgun (WGS) entry which is preliminary data.</text>
</comment>
<reference evidence="1" key="1">
    <citation type="submission" date="2021-02" db="EMBL/GenBank/DDBJ databases">
        <authorList>
            <person name="Nowell W R."/>
        </authorList>
    </citation>
    <scope>NUCLEOTIDE SEQUENCE</scope>
    <source>
        <strain evidence="1">Ploen Becks lab</strain>
    </source>
</reference>
<dbReference type="AlphaFoldDB" id="A0A813XS85"/>
<accession>A0A813XS85</accession>